<keyword evidence="3" id="KW-0479">Metal-binding</keyword>
<feature type="signal peptide" evidence="7">
    <location>
        <begin position="1"/>
        <end position="23"/>
    </location>
</feature>
<keyword evidence="10" id="KW-1185">Reference proteome</keyword>
<evidence type="ECO:0000256" key="3">
    <source>
        <dbReference type="ARBA" id="ARBA00022723"/>
    </source>
</evidence>
<reference evidence="9" key="1">
    <citation type="journal article" date="2014" name="Int. J. Syst. Evol. Microbiol.">
        <title>Complete genome sequence of Corynebacterium casei LMG S-19264T (=DSM 44701T), isolated from a smear-ripened cheese.</title>
        <authorList>
            <consortium name="US DOE Joint Genome Institute (JGI-PGF)"/>
            <person name="Walter F."/>
            <person name="Albersmeier A."/>
            <person name="Kalinowski J."/>
            <person name="Ruckert C."/>
        </authorList>
    </citation>
    <scope>NUCLEOTIDE SEQUENCE</scope>
    <source>
        <strain evidence="9">KCTC 12368</strain>
    </source>
</reference>
<dbReference type="InterPro" id="IPR017850">
    <property type="entry name" value="Alkaline_phosphatase_core_sf"/>
</dbReference>
<evidence type="ECO:0000256" key="4">
    <source>
        <dbReference type="ARBA" id="ARBA00022729"/>
    </source>
</evidence>
<dbReference type="Proteomes" id="UP000619457">
    <property type="component" value="Unassembled WGS sequence"/>
</dbReference>
<evidence type="ECO:0000313" key="9">
    <source>
        <dbReference type="EMBL" id="GGZ38095.1"/>
    </source>
</evidence>
<evidence type="ECO:0000256" key="7">
    <source>
        <dbReference type="SAM" id="SignalP"/>
    </source>
</evidence>
<feature type="domain" description="Sulfatase N-terminal" evidence="8">
    <location>
        <begin position="29"/>
        <end position="394"/>
    </location>
</feature>
<dbReference type="CDD" id="cd16144">
    <property type="entry name" value="ARS_like"/>
    <property type="match status" value="1"/>
</dbReference>
<comment type="caution">
    <text evidence="9">The sequence shown here is derived from an EMBL/GenBank/DDBJ whole genome shotgun (WGS) entry which is preliminary data.</text>
</comment>
<dbReference type="SUPFAM" id="SSF53649">
    <property type="entry name" value="Alkaline phosphatase-like"/>
    <property type="match status" value="1"/>
</dbReference>
<dbReference type="AlphaFoldDB" id="A0A918UW27"/>
<dbReference type="Gene3D" id="3.40.720.10">
    <property type="entry name" value="Alkaline Phosphatase, subunit A"/>
    <property type="match status" value="1"/>
</dbReference>
<dbReference type="Pfam" id="PF00884">
    <property type="entry name" value="Sulfatase"/>
    <property type="match status" value="1"/>
</dbReference>
<accession>A0A918UW27</accession>
<dbReference type="GO" id="GO:0004065">
    <property type="term" value="F:arylsulfatase activity"/>
    <property type="evidence" value="ECO:0007669"/>
    <property type="project" value="TreeGrafter"/>
</dbReference>
<evidence type="ECO:0000256" key="6">
    <source>
        <dbReference type="ARBA" id="ARBA00022837"/>
    </source>
</evidence>
<organism evidence="9 10">
    <name type="scientific">Echinicola pacifica</name>
    <dbReference type="NCBI Taxonomy" id="346377"/>
    <lineage>
        <taxon>Bacteria</taxon>
        <taxon>Pseudomonadati</taxon>
        <taxon>Bacteroidota</taxon>
        <taxon>Cytophagia</taxon>
        <taxon>Cytophagales</taxon>
        <taxon>Cyclobacteriaceae</taxon>
        <taxon>Echinicola</taxon>
    </lineage>
</organism>
<keyword evidence="5" id="KW-0378">Hydrolase</keyword>
<dbReference type="PANTHER" id="PTHR42693:SF42">
    <property type="entry name" value="ARYLSULFATASE G"/>
    <property type="match status" value="1"/>
</dbReference>
<dbReference type="InterPro" id="IPR050738">
    <property type="entry name" value="Sulfatase"/>
</dbReference>
<dbReference type="Gene3D" id="3.30.1120.10">
    <property type="match status" value="1"/>
</dbReference>
<keyword evidence="6" id="KW-0106">Calcium</keyword>
<gene>
    <name evidence="9" type="ORF">GCM10007049_34220</name>
</gene>
<dbReference type="InterPro" id="IPR000917">
    <property type="entry name" value="Sulfatase_N"/>
</dbReference>
<sequence>MIKLSSLFSLLGIVLLQFGCANSQPTQKPNIIFILVDDLGYGDVGFNGSQYYETPNIDQLASESLIFDKSYMYPTCSPSRTALFTGKQSFRTGVYTVPVLEKGDAEENVFSRWTLSREHPIYSEALQGLGYQSIHLGKWHIVGPYPQAELAMEWPIDHKLSQPDPGDFSWVANHKSAEVRAYYPEGRGFEKNVGGTFRGDPAFEKGGYSSENGGYRAPFSNPFIDPKPNDEWLTDRLTNEAISHMKRNKEGPFFVNLHYYTVHRPIKSRNETLYKHFMDKSGDPASGQGMGKGKETMAAYATMIASLDENIGRILQYLDEEGLRENTLIVFSSDNGYNGGQSSNHALRGAKGEIYEGGVRVPTFFNWPGKIQARRSEIPIQVVDYYPTFLDVAGLGPKTSEDGISLKPIFKEEVEQLKERPIFWHLASINKHGTCSAVLVGKYKLIQFLKDGQIELYDLEQDPLETKNIAETKTEIREELLQSLLQWRQENQVPLPPNSILEF</sequence>
<dbReference type="RefSeq" id="WP_018475696.1">
    <property type="nucleotide sequence ID" value="NZ_BMWX01000007.1"/>
</dbReference>
<evidence type="ECO:0000256" key="2">
    <source>
        <dbReference type="ARBA" id="ARBA00008779"/>
    </source>
</evidence>
<reference evidence="9" key="2">
    <citation type="submission" date="2020-09" db="EMBL/GenBank/DDBJ databases">
        <authorList>
            <person name="Sun Q."/>
            <person name="Kim S."/>
        </authorList>
    </citation>
    <scope>NUCLEOTIDE SEQUENCE</scope>
    <source>
        <strain evidence="9">KCTC 12368</strain>
    </source>
</reference>
<comment type="cofactor">
    <cofactor evidence="1">
        <name>Ca(2+)</name>
        <dbReference type="ChEBI" id="CHEBI:29108"/>
    </cofactor>
</comment>
<name>A0A918UW27_9BACT</name>
<keyword evidence="4 7" id="KW-0732">Signal</keyword>
<dbReference type="PANTHER" id="PTHR42693">
    <property type="entry name" value="ARYLSULFATASE FAMILY MEMBER"/>
    <property type="match status" value="1"/>
</dbReference>
<evidence type="ECO:0000256" key="5">
    <source>
        <dbReference type="ARBA" id="ARBA00022801"/>
    </source>
</evidence>
<dbReference type="PROSITE" id="PS00523">
    <property type="entry name" value="SULFATASE_1"/>
    <property type="match status" value="1"/>
</dbReference>
<dbReference type="GO" id="GO:0046872">
    <property type="term" value="F:metal ion binding"/>
    <property type="evidence" value="ECO:0007669"/>
    <property type="project" value="UniProtKB-KW"/>
</dbReference>
<evidence type="ECO:0000256" key="1">
    <source>
        <dbReference type="ARBA" id="ARBA00001913"/>
    </source>
</evidence>
<comment type="similarity">
    <text evidence="2">Belongs to the sulfatase family.</text>
</comment>
<evidence type="ECO:0000313" key="10">
    <source>
        <dbReference type="Proteomes" id="UP000619457"/>
    </source>
</evidence>
<protein>
    <submittedName>
        <fullName evidence="9">Sulfatase</fullName>
    </submittedName>
</protein>
<dbReference type="EMBL" id="BMWX01000007">
    <property type="protein sequence ID" value="GGZ38095.1"/>
    <property type="molecule type" value="Genomic_DNA"/>
</dbReference>
<evidence type="ECO:0000259" key="8">
    <source>
        <dbReference type="Pfam" id="PF00884"/>
    </source>
</evidence>
<feature type="chain" id="PRO_5037410346" evidence="7">
    <location>
        <begin position="24"/>
        <end position="503"/>
    </location>
</feature>
<dbReference type="InterPro" id="IPR024607">
    <property type="entry name" value="Sulfatase_CS"/>
</dbReference>
<proteinExistence type="inferred from homology"/>